<dbReference type="Pfam" id="PF04000">
    <property type="entry name" value="Sas10_Utp3"/>
    <property type="match status" value="1"/>
</dbReference>
<dbReference type="InterPro" id="IPR011082">
    <property type="entry name" value="Exosome-assoc_fac/DNA_repair"/>
</dbReference>
<evidence type="ECO:0000313" key="7">
    <source>
        <dbReference type="EMBL" id="KEQ89338.1"/>
    </source>
</evidence>
<dbReference type="Gene3D" id="1.20.120.1630">
    <property type="match status" value="1"/>
</dbReference>
<proteinExistence type="inferred from homology"/>
<feature type="compositionally biased region" description="Basic residues" evidence="6">
    <location>
        <begin position="666"/>
        <end position="677"/>
    </location>
</feature>
<sequence>MAYGSKVPTDPAATGSSRSRIPDIKPQVASATTNVLGLLHDNLLPSLNLHSSLALLAYTVSRTTRRVEIKDWLWPSGMVLNAWYHGIIARSWETGLSYRESFSTLGWTQKLLLGGVTVWGVRLFSRIASRSIKRGKDDPRYDDMNQDTSFWNKAFFTVFLPEAVFQALISLSWSVALQQGTIRSLEATPPQYGGLLHGLAIGMYTAGLNMEALADQQIAEHKKKSDDLNRSGVWSIVRHPNYLGDALVHFSFPLLLFANGLFNPLSIVGPLANYAFLRFIGGDKQNEESQEQRYKTEAPKKYAQLEEWRANKNSFWPSLREGWQEPGLAVQRELRNRRRRNRRLRDQWKSRRRHHCCSNAEQNLRSSAGHLAEKTGAGALLGCSGGWGRSVLLLRRVGSSGGRASLLGSGWRRTGRSGGRAPGRGSRSTVVARHVDGRIKARCLCEERHLRPLVDNLSANIDDVEEILAPLINTALSASTSKLPLLDKAKLYTLVTYAIESLLFSYLRLNGLDAKTHPVFAELTRVKQYFEKIKLAETSHVKRNATLDKAAAGRFIKHGLAGNDEYDRKRAEQQEQEKNGAKRKFEDMTERVGSHSRFEAMSKKMDADEAAEGIAKEADVTESDSKKKTKKSAPKKQKSDKAPRGHKAAFKALLQGPLPTEEEPKKKKRKSKGKQDT</sequence>
<evidence type="ECO:0000256" key="1">
    <source>
        <dbReference type="ARBA" id="ARBA00004123"/>
    </source>
</evidence>
<dbReference type="GO" id="GO:0000178">
    <property type="term" value="C:exosome (RNase complex)"/>
    <property type="evidence" value="ECO:0007669"/>
    <property type="project" value="TreeGrafter"/>
</dbReference>
<keyword evidence="5" id="KW-0539">Nucleus</keyword>
<evidence type="ECO:0000256" key="5">
    <source>
        <dbReference type="ARBA" id="ARBA00023242"/>
    </source>
</evidence>
<comment type="similarity">
    <text evidence="2">Belongs to the C1D family.</text>
</comment>
<dbReference type="GO" id="GO:0005730">
    <property type="term" value="C:nucleolus"/>
    <property type="evidence" value="ECO:0007669"/>
    <property type="project" value="TreeGrafter"/>
</dbReference>
<dbReference type="Pfam" id="PF06966">
    <property type="entry name" value="DUF1295"/>
    <property type="match status" value="1"/>
</dbReference>
<evidence type="ECO:0000313" key="8">
    <source>
        <dbReference type="Proteomes" id="UP000030706"/>
    </source>
</evidence>
<feature type="region of interest" description="Disordered" evidence="6">
    <location>
        <begin position="1"/>
        <end position="20"/>
    </location>
</feature>
<name>A0A074XUR9_AURPU</name>
<evidence type="ECO:0000256" key="2">
    <source>
        <dbReference type="ARBA" id="ARBA00009154"/>
    </source>
</evidence>
<dbReference type="InterPro" id="IPR007146">
    <property type="entry name" value="Sas10/Utp3/C1D"/>
</dbReference>
<dbReference type="HOGENOM" id="CLU_405952_0_0_1"/>
<evidence type="ECO:0000256" key="3">
    <source>
        <dbReference type="ARBA" id="ARBA00022552"/>
    </source>
</evidence>
<dbReference type="OrthoDB" id="67965at2759"/>
<organism evidence="7 8">
    <name type="scientific">Aureobasidium pullulans EXF-150</name>
    <dbReference type="NCBI Taxonomy" id="1043002"/>
    <lineage>
        <taxon>Eukaryota</taxon>
        <taxon>Fungi</taxon>
        <taxon>Dikarya</taxon>
        <taxon>Ascomycota</taxon>
        <taxon>Pezizomycotina</taxon>
        <taxon>Dothideomycetes</taxon>
        <taxon>Dothideomycetidae</taxon>
        <taxon>Dothideales</taxon>
        <taxon>Saccotheciaceae</taxon>
        <taxon>Aureobasidium</taxon>
    </lineage>
</organism>
<dbReference type="RefSeq" id="XP_029765525.1">
    <property type="nucleotide sequence ID" value="XM_029906672.1"/>
</dbReference>
<keyword evidence="3" id="KW-0698">rRNA processing</keyword>
<dbReference type="GO" id="GO:0010468">
    <property type="term" value="P:regulation of gene expression"/>
    <property type="evidence" value="ECO:0007669"/>
    <property type="project" value="TreeGrafter"/>
</dbReference>
<accession>A0A074XUR9</accession>
<evidence type="ECO:0000256" key="6">
    <source>
        <dbReference type="SAM" id="MobiDB-lite"/>
    </source>
</evidence>
<comment type="subcellular location">
    <subcellularLocation>
        <location evidence="1">Nucleus</location>
    </subcellularLocation>
</comment>
<protein>
    <submittedName>
        <fullName evidence="7">DUF1295-domain-containing protein</fullName>
    </submittedName>
</protein>
<dbReference type="GO" id="GO:0003677">
    <property type="term" value="F:DNA binding"/>
    <property type="evidence" value="ECO:0007669"/>
    <property type="project" value="TreeGrafter"/>
</dbReference>
<dbReference type="GO" id="GO:0003723">
    <property type="term" value="F:RNA binding"/>
    <property type="evidence" value="ECO:0007669"/>
    <property type="project" value="UniProtKB-KW"/>
</dbReference>
<dbReference type="STRING" id="1043002.A0A074XUR9"/>
<dbReference type="InterPro" id="IPR010721">
    <property type="entry name" value="UstE-like"/>
</dbReference>
<dbReference type="GeneID" id="40748978"/>
<feature type="region of interest" description="Disordered" evidence="6">
    <location>
        <begin position="565"/>
        <end position="677"/>
    </location>
</feature>
<dbReference type="GO" id="GO:0000460">
    <property type="term" value="P:maturation of 5.8S rRNA"/>
    <property type="evidence" value="ECO:0007669"/>
    <property type="project" value="TreeGrafter"/>
</dbReference>
<feature type="compositionally biased region" description="Basic residues" evidence="6">
    <location>
        <begin position="627"/>
        <end position="636"/>
    </location>
</feature>
<reference evidence="7 8" key="1">
    <citation type="journal article" date="2014" name="BMC Genomics">
        <title>Genome sequencing of four Aureobasidium pullulans varieties: biotechnological potential, stress tolerance, and description of new species.</title>
        <authorList>
            <person name="Gostin Ar C."/>
            <person name="Ohm R.A."/>
            <person name="Kogej T."/>
            <person name="Sonjak S."/>
            <person name="Turk M."/>
            <person name="Zajc J."/>
            <person name="Zalar P."/>
            <person name="Grube M."/>
            <person name="Sun H."/>
            <person name="Han J."/>
            <person name="Sharma A."/>
            <person name="Chiniquy J."/>
            <person name="Ngan C.Y."/>
            <person name="Lipzen A."/>
            <person name="Barry K."/>
            <person name="Grigoriev I.V."/>
            <person name="Gunde-Cimerman N."/>
        </authorList>
    </citation>
    <scope>NUCLEOTIDE SEQUENCE [LARGE SCALE GENOMIC DNA]</scope>
    <source>
        <strain evidence="7 8">EXF-150</strain>
    </source>
</reference>
<feature type="compositionally biased region" description="Basic and acidic residues" evidence="6">
    <location>
        <begin position="614"/>
        <end position="626"/>
    </location>
</feature>
<gene>
    <name evidence="7" type="ORF">M438DRAFT_350761</name>
</gene>
<keyword evidence="4" id="KW-0694">RNA-binding</keyword>
<keyword evidence="8" id="KW-1185">Reference proteome</keyword>
<dbReference type="PANTHER" id="PTHR15341:SF3">
    <property type="entry name" value="NUCLEAR NUCLEIC ACID-BINDING PROTEIN C1D"/>
    <property type="match status" value="1"/>
</dbReference>
<dbReference type="EMBL" id="KL584974">
    <property type="protein sequence ID" value="KEQ89338.1"/>
    <property type="molecule type" value="Genomic_DNA"/>
</dbReference>
<feature type="compositionally biased region" description="Basic and acidic residues" evidence="6">
    <location>
        <begin position="565"/>
        <end position="607"/>
    </location>
</feature>
<dbReference type="PANTHER" id="PTHR15341">
    <property type="entry name" value="SUN-COR STEROID HORMONE RECEPTOR CO-REPRESSOR"/>
    <property type="match status" value="1"/>
</dbReference>
<evidence type="ECO:0000256" key="4">
    <source>
        <dbReference type="ARBA" id="ARBA00022884"/>
    </source>
</evidence>
<dbReference type="AlphaFoldDB" id="A0A074XUR9"/>
<dbReference type="Proteomes" id="UP000030706">
    <property type="component" value="Unassembled WGS sequence"/>
</dbReference>